<keyword evidence="6" id="KW-0547">Nucleotide-binding</keyword>
<dbReference type="CDD" id="cd05403">
    <property type="entry name" value="NT_KNTase_like"/>
    <property type="match status" value="1"/>
</dbReference>
<comment type="cofactor">
    <cofactor evidence="1">
        <name>Mg(2+)</name>
        <dbReference type="ChEBI" id="CHEBI:18420"/>
    </cofactor>
</comment>
<dbReference type="InterPro" id="IPR010982">
    <property type="entry name" value="Lambda_DNA-bd_dom_sf"/>
</dbReference>
<dbReference type="EMBL" id="CP094528">
    <property type="protein sequence ID" value="UOE45624.1"/>
    <property type="molecule type" value="Genomic_DNA"/>
</dbReference>
<proteinExistence type="inferred from homology"/>
<dbReference type="Pfam" id="PF01909">
    <property type="entry name" value="NTP_transf_2"/>
    <property type="match status" value="1"/>
</dbReference>
<dbReference type="Proteomes" id="UP000832097">
    <property type="component" value="Chromosome"/>
</dbReference>
<sequence length="158" mass="16282">MARFDPAEASVLIAAARADAGLTQAALAERVGISQPNLAAMERGSRIPSTAMLERVLEAADYRPSVALVLHREDVRAAATSRGLTDVRVFGSMVRGDDHFDSDIDLFVNGGAGAGLMSAGAFAAAVERLTGFPVDVIAEESAAKTSLGSTLLATAVPL</sequence>
<reference evidence="11 12" key="1">
    <citation type="submission" date="2022-03" db="EMBL/GenBank/DDBJ databases">
        <title>Mucilaginibacter sp. isolated from the gut of Protaetia brevitarsis seulensis larvae.</title>
        <authorList>
            <person name="Won M."/>
            <person name="Kim S.-J."/>
            <person name="Kwon S.-W."/>
        </authorList>
    </citation>
    <scope>NUCLEOTIDE SEQUENCE [LARGE SCALE GENOMIC DNA]</scope>
    <source>
        <strain evidence="11 12">CFWR-12</strain>
    </source>
</reference>
<keyword evidence="2" id="KW-1277">Toxin-antitoxin system</keyword>
<protein>
    <submittedName>
        <fullName evidence="11">Helix-turn-helix domain-containing protein</fullName>
    </submittedName>
</protein>
<evidence type="ECO:0000256" key="5">
    <source>
        <dbReference type="ARBA" id="ARBA00022723"/>
    </source>
</evidence>
<dbReference type="InterPro" id="IPR043519">
    <property type="entry name" value="NT_sf"/>
</dbReference>
<evidence type="ECO:0000256" key="1">
    <source>
        <dbReference type="ARBA" id="ARBA00001946"/>
    </source>
</evidence>
<comment type="similarity">
    <text evidence="9">Belongs to the MntA antitoxin family.</text>
</comment>
<evidence type="ECO:0000256" key="7">
    <source>
        <dbReference type="ARBA" id="ARBA00022840"/>
    </source>
</evidence>
<dbReference type="SUPFAM" id="SSF47413">
    <property type="entry name" value="lambda repressor-like DNA-binding domains"/>
    <property type="match status" value="1"/>
</dbReference>
<dbReference type="SUPFAM" id="SSF81301">
    <property type="entry name" value="Nucleotidyltransferase"/>
    <property type="match status" value="1"/>
</dbReference>
<evidence type="ECO:0000256" key="2">
    <source>
        <dbReference type="ARBA" id="ARBA00022649"/>
    </source>
</evidence>
<keyword evidence="3" id="KW-0808">Transferase</keyword>
<evidence type="ECO:0000256" key="4">
    <source>
        <dbReference type="ARBA" id="ARBA00022695"/>
    </source>
</evidence>
<keyword evidence="8" id="KW-0460">Magnesium</keyword>
<organism evidence="11 12">
    <name type="scientific">Agromyces larvae</name>
    <dbReference type="NCBI Taxonomy" id="2929802"/>
    <lineage>
        <taxon>Bacteria</taxon>
        <taxon>Bacillati</taxon>
        <taxon>Actinomycetota</taxon>
        <taxon>Actinomycetes</taxon>
        <taxon>Micrococcales</taxon>
        <taxon>Microbacteriaceae</taxon>
        <taxon>Agromyces</taxon>
    </lineage>
</organism>
<evidence type="ECO:0000259" key="10">
    <source>
        <dbReference type="PROSITE" id="PS50943"/>
    </source>
</evidence>
<dbReference type="Gene3D" id="3.30.460.10">
    <property type="entry name" value="Beta Polymerase, domain 2"/>
    <property type="match status" value="1"/>
</dbReference>
<dbReference type="RefSeq" id="WP_243558222.1">
    <property type="nucleotide sequence ID" value="NZ_CP094528.1"/>
</dbReference>
<dbReference type="InterPro" id="IPR052038">
    <property type="entry name" value="Type-VII_TA_antitoxin"/>
</dbReference>
<dbReference type="PROSITE" id="PS50943">
    <property type="entry name" value="HTH_CROC1"/>
    <property type="match status" value="1"/>
</dbReference>
<dbReference type="InterPro" id="IPR002934">
    <property type="entry name" value="Polymerase_NTP_transf_dom"/>
</dbReference>
<name>A0ABY4C345_9MICO</name>
<dbReference type="Gene3D" id="1.10.260.40">
    <property type="entry name" value="lambda repressor-like DNA-binding domains"/>
    <property type="match status" value="1"/>
</dbReference>
<dbReference type="Pfam" id="PF01381">
    <property type="entry name" value="HTH_3"/>
    <property type="match status" value="1"/>
</dbReference>
<accession>A0ABY4C345</accession>
<evidence type="ECO:0000256" key="6">
    <source>
        <dbReference type="ARBA" id="ARBA00022741"/>
    </source>
</evidence>
<keyword evidence="4" id="KW-0548">Nucleotidyltransferase</keyword>
<gene>
    <name evidence="11" type="ORF">MTO99_07715</name>
</gene>
<evidence type="ECO:0000313" key="11">
    <source>
        <dbReference type="EMBL" id="UOE45624.1"/>
    </source>
</evidence>
<dbReference type="CDD" id="cd00093">
    <property type="entry name" value="HTH_XRE"/>
    <property type="match status" value="1"/>
</dbReference>
<evidence type="ECO:0000256" key="8">
    <source>
        <dbReference type="ARBA" id="ARBA00022842"/>
    </source>
</evidence>
<dbReference type="PANTHER" id="PTHR33571:SF12">
    <property type="entry name" value="BSL3053 PROTEIN"/>
    <property type="match status" value="1"/>
</dbReference>
<dbReference type="SMART" id="SM00530">
    <property type="entry name" value="HTH_XRE"/>
    <property type="match status" value="1"/>
</dbReference>
<keyword evidence="7" id="KW-0067">ATP-binding</keyword>
<dbReference type="InterPro" id="IPR001387">
    <property type="entry name" value="Cro/C1-type_HTH"/>
</dbReference>
<keyword evidence="5" id="KW-0479">Metal-binding</keyword>
<evidence type="ECO:0000256" key="3">
    <source>
        <dbReference type="ARBA" id="ARBA00022679"/>
    </source>
</evidence>
<evidence type="ECO:0000313" key="12">
    <source>
        <dbReference type="Proteomes" id="UP000832097"/>
    </source>
</evidence>
<keyword evidence="12" id="KW-1185">Reference proteome</keyword>
<feature type="domain" description="HTH cro/C1-type" evidence="10">
    <location>
        <begin position="13"/>
        <end position="67"/>
    </location>
</feature>
<evidence type="ECO:0000256" key="9">
    <source>
        <dbReference type="ARBA" id="ARBA00038276"/>
    </source>
</evidence>
<dbReference type="PANTHER" id="PTHR33571">
    <property type="entry name" value="SSL8005 PROTEIN"/>
    <property type="match status" value="1"/>
</dbReference>